<proteinExistence type="inferred from homology"/>
<dbReference type="PANTHER" id="PTHR28668:SF1">
    <property type="entry name" value="TRANSMEMBRANE PROTEIN 234"/>
    <property type="match status" value="1"/>
</dbReference>
<dbReference type="KEGG" id="tca:103314605"/>
<evidence type="ECO:0000256" key="6">
    <source>
        <dbReference type="SAM" id="Phobius"/>
    </source>
</evidence>
<feature type="transmembrane region" description="Helical" evidence="6">
    <location>
        <begin position="109"/>
        <end position="129"/>
    </location>
</feature>
<evidence type="ECO:0000256" key="5">
    <source>
        <dbReference type="ARBA" id="ARBA00023136"/>
    </source>
</evidence>
<dbReference type="PANTHER" id="PTHR28668">
    <property type="entry name" value="TRANSMEMBRANE PROTEIN 234"/>
    <property type="match status" value="1"/>
</dbReference>
<accession>A0A139WK53</accession>
<dbReference type="OrthoDB" id="2746at2759"/>
<reference evidence="7 8" key="1">
    <citation type="journal article" date="2008" name="Nature">
        <title>The genome of the model beetle and pest Tribolium castaneum.</title>
        <authorList>
            <consortium name="Tribolium Genome Sequencing Consortium"/>
            <person name="Richards S."/>
            <person name="Gibbs R.A."/>
            <person name="Weinstock G.M."/>
            <person name="Brown S.J."/>
            <person name="Denell R."/>
            <person name="Beeman R.W."/>
            <person name="Gibbs R."/>
            <person name="Beeman R.W."/>
            <person name="Brown S.J."/>
            <person name="Bucher G."/>
            <person name="Friedrich M."/>
            <person name="Grimmelikhuijzen C.J."/>
            <person name="Klingler M."/>
            <person name="Lorenzen M."/>
            <person name="Richards S."/>
            <person name="Roth S."/>
            <person name="Schroder R."/>
            <person name="Tautz D."/>
            <person name="Zdobnov E.M."/>
            <person name="Muzny D."/>
            <person name="Gibbs R.A."/>
            <person name="Weinstock G.M."/>
            <person name="Attaway T."/>
            <person name="Bell S."/>
            <person name="Buhay C.J."/>
            <person name="Chandrabose M.N."/>
            <person name="Chavez D."/>
            <person name="Clerk-Blankenburg K.P."/>
            <person name="Cree A."/>
            <person name="Dao M."/>
            <person name="Davis C."/>
            <person name="Chacko J."/>
            <person name="Dinh H."/>
            <person name="Dugan-Rocha S."/>
            <person name="Fowler G."/>
            <person name="Garner T.T."/>
            <person name="Garnes J."/>
            <person name="Gnirke A."/>
            <person name="Hawes A."/>
            <person name="Hernandez J."/>
            <person name="Hines S."/>
            <person name="Holder M."/>
            <person name="Hume J."/>
            <person name="Jhangiani S.N."/>
            <person name="Joshi V."/>
            <person name="Khan Z.M."/>
            <person name="Jackson L."/>
            <person name="Kovar C."/>
            <person name="Kowis A."/>
            <person name="Lee S."/>
            <person name="Lewis L.R."/>
            <person name="Margolis J."/>
            <person name="Morgan M."/>
            <person name="Nazareth L.V."/>
            <person name="Nguyen N."/>
            <person name="Okwuonu G."/>
            <person name="Parker D."/>
            <person name="Richards S."/>
            <person name="Ruiz S.J."/>
            <person name="Santibanez J."/>
            <person name="Savard J."/>
            <person name="Scherer S.E."/>
            <person name="Schneider B."/>
            <person name="Sodergren E."/>
            <person name="Tautz D."/>
            <person name="Vattahil S."/>
            <person name="Villasana D."/>
            <person name="White C.S."/>
            <person name="Wright R."/>
            <person name="Park Y."/>
            <person name="Beeman R.W."/>
            <person name="Lord J."/>
            <person name="Oppert B."/>
            <person name="Lorenzen M."/>
            <person name="Brown S."/>
            <person name="Wang L."/>
            <person name="Savard J."/>
            <person name="Tautz D."/>
            <person name="Richards S."/>
            <person name="Weinstock G."/>
            <person name="Gibbs R.A."/>
            <person name="Liu Y."/>
            <person name="Worley K."/>
            <person name="Weinstock G."/>
            <person name="Elsik C.G."/>
            <person name="Reese J.T."/>
            <person name="Elhaik E."/>
            <person name="Landan G."/>
            <person name="Graur D."/>
            <person name="Arensburger P."/>
            <person name="Atkinson P."/>
            <person name="Beeman R.W."/>
            <person name="Beidler J."/>
            <person name="Brown S.J."/>
            <person name="Demuth J.P."/>
            <person name="Drury D.W."/>
            <person name="Du Y.Z."/>
            <person name="Fujiwara H."/>
            <person name="Lorenzen M."/>
            <person name="Maselli V."/>
            <person name="Osanai M."/>
            <person name="Park Y."/>
            <person name="Robertson H.M."/>
            <person name="Tu Z."/>
            <person name="Wang J.J."/>
            <person name="Wang S."/>
            <person name="Richards S."/>
            <person name="Song H."/>
            <person name="Zhang L."/>
            <person name="Sodergren E."/>
            <person name="Werner D."/>
            <person name="Stanke M."/>
            <person name="Morgenstern B."/>
            <person name="Solovyev V."/>
            <person name="Kosarev P."/>
            <person name="Brown G."/>
            <person name="Chen H.C."/>
            <person name="Ermolaeva O."/>
            <person name="Hlavina W."/>
            <person name="Kapustin Y."/>
            <person name="Kiryutin B."/>
            <person name="Kitts P."/>
            <person name="Maglott D."/>
            <person name="Pruitt K."/>
            <person name="Sapojnikov V."/>
            <person name="Souvorov A."/>
            <person name="Mackey A.J."/>
            <person name="Waterhouse R.M."/>
            <person name="Wyder S."/>
            <person name="Zdobnov E.M."/>
            <person name="Zdobnov E.M."/>
            <person name="Wyder S."/>
            <person name="Kriventseva E.V."/>
            <person name="Kadowaki T."/>
            <person name="Bork P."/>
            <person name="Aranda M."/>
            <person name="Bao R."/>
            <person name="Beermann A."/>
            <person name="Berns N."/>
            <person name="Bolognesi R."/>
            <person name="Bonneton F."/>
            <person name="Bopp D."/>
            <person name="Brown S.J."/>
            <person name="Bucher G."/>
            <person name="Butts T."/>
            <person name="Chaumot A."/>
            <person name="Denell R.E."/>
            <person name="Ferrier D.E."/>
            <person name="Friedrich M."/>
            <person name="Gordon C.M."/>
            <person name="Jindra M."/>
            <person name="Klingler M."/>
            <person name="Lan Q."/>
            <person name="Lattorff H.M."/>
            <person name="Laudet V."/>
            <person name="von Levetsow C."/>
            <person name="Liu Z."/>
            <person name="Lutz R."/>
            <person name="Lynch J.A."/>
            <person name="da Fonseca R.N."/>
            <person name="Posnien N."/>
            <person name="Reuter R."/>
            <person name="Roth S."/>
            <person name="Savard J."/>
            <person name="Schinko J.B."/>
            <person name="Schmitt C."/>
            <person name="Schoppmeier M."/>
            <person name="Schroder R."/>
            <person name="Shippy T.D."/>
            <person name="Simonnet F."/>
            <person name="Marques-Souza H."/>
            <person name="Tautz D."/>
            <person name="Tomoyasu Y."/>
            <person name="Trauner J."/>
            <person name="Van der Zee M."/>
            <person name="Vervoort M."/>
            <person name="Wittkopp N."/>
            <person name="Wimmer E.A."/>
            <person name="Yang X."/>
            <person name="Jones A.K."/>
            <person name="Sattelle D.B."/>
            <person name="Ebert P.R."/>
            <person name="Nelson D."/>
            <person name="Scott J.G."/>
            <person name="Beeman R.W."/>
            <person name="Muthukrishnan S."/>
            <person name="Kramer K.J."/>
            <person name="Arakane Y."/>
            <person name="Beeman R.W."/>
            <person name="Zhu Q."/>
            <person name="Hogenkamp D."/>
            <person name="Dixit R."/>
            <person name="Oppert B."/>
            <person name="Jiang H."/>
            <person name="Zou Z."/>
            <person name="Marshall J."/>
            <person name="Elpidina E."/>
            <person name="Vinokurov K."/>
            <person name="Oppert C."/>
            <person name="Zou Z."/>
            <person name="Evans J."/>
            <person name="Lu Z."/>
            <person name="Zhao P."/>
            <person name="Sumathipala N."/>
            <person name="Altincicek B."/>
            <person name="Vilcinskas A."/>
            <person name="Williams M."/>
            <person name="Hultmark D."/>
            <person name="Hetru C."/>
            <person name="Jiang H."/>
            <person name="Grimmelikhuijzen C.J."/>
            <person name="Hauser F."/>
            <person name="Cazzamali G."/>
            <person name="Williamson M."/>
            <person name="Park Y."/>
            <person name="Li B."/>
            <person name="Tanaka Y."/>
            <person name="Predel R."/>
            <person name="Neupert S."/>
            <person name="Schachtner J."/>
            <person name="Verleyen P."/>
            <person name="Raible F."/>
            <person name="Bork P."/>
            <person name="Friedrich M."/>
            <person name="Walden K.K."/>
            <person name="Robertson H.M."/>
            <person name="Angeli S."/>
            <person name="Foret S."/>
            <person name="Bucher G."/>
            <person name="Schuetz S."/>
            <person name="Maleszka R."/>
            <person name="Wimmer E.A."/>
            <person name="Beeman R.W."/>
            <person name="Lorenzen M."/>
            <person name="Tomoyasu Y."/>
            <person name="Miller S.C."/>
            <person name="Grossmann D."/>
            <person name="Bucher G."/>
        </authorList>
    </citation>
    <scope>NUCLEOTIDE SEQUENCE [LARGE SCALE GENOMIC DNA]</scope>
    <source>
        <strain evidence="7 8">Georgia GA2</strain>
    </source>
</reference>
<dbReference type="STRING" id="7070.A0A139WK53"/>
<protein>
    <submittedName>
        <fullName evidence="7">Transmembrane protein 234 homolog-like Protein</fullName>
    </submittedName>
</protein>
<dbReference type="InterPro" id="IPR018908">
    <property type="entry name" value="TMEM234"/>
</dbReference>
<evidence type="ECO:0000256" key="2">
    <source>
        <dbReference type="ARBA" id="ARBA00005977"/>
    </source>
</evidence>
<dbReference type="GO" id="GO:0016020">
    <property type="term" value="C:membrane"/>
    <property type="evidence" value="ECO:0007669"/>
    <property type="project" value="UniProtKB-SubCell"/>
</dbReference>
<keyword evidence="4 6" id="KW-1133">Transmembrane helix</keyword>
<dbReference type="Gene3D" id="1.10.3730.20">
    <property type="match status" value="1"/>
</dbReference>
<reference evidence="7 8" key="2">
    <citation type="journal article" date="2010" name="Nucleic Acids Res.">
        <title>BeetleBase in 2010: revisions to provide comprehensive genomic information for Tribolium castaneum.</title>
        <authorList>
            <person name="Kim H.S."/>
            <person name="Murphy T."/>
            <person name="Xia J."/>
            <person name="Caragea D."/>
            <person name="Park Y."/>
            <person name="Beeman R.W."/>
            <person name="Lorenzen M.D."/>
            <person name="Butcher S."/>
            <person name="Manak J.R."/>
            <person name="Brown S.J."/>
        </authorList>
    </citation>
    <scope>GENOME REANNOTATION</scope>
    <source>
        <strain evidence="7 8">Georgia GA2</strain>
    </source>
</reference>
<dbReference type="OMA" id="LGEWYAE"/>
<dbReference type="SUPFAM" id="SSF103481">
    <property type="entry name" value="Multidrug resistance efflux transporter EmrE"/>
    <property type="match status" value="1"/>
</dbReference>
<comment type="similarity">
    <text evidence="2">Belongs to the TMEM234 family.</text>
</comment>
<dbReference type="FunCoup" id="A0A139WK53">
    <property type="interactions" value="19"/>
</dbReference>
<dbReference type="AlphaFoldDB" id="A0A139WK53"/>
<gene>
    <name evidence="7" type="primary">AUGUSTUS-3.0.2_32684</name>
    <name evidence="7" type="ORF">TcasGA2_TC032684</name>
</gene>
<comment type="subcellular location">
    <subcellularLocation>
        <location evidence="1">Membrane</location>
        <topology evidence="1">Multi-pass membrane protein</topology>
    </subcellularLocation>
</comment>
<sequence>MIYEAGCLICVAILWGGTNPFLKKNSKEITTIKADSAIKQFFLEIKYLFTNTRYLIPMALNQMGSILYFLTLQRVDLSLSVPVANSLTFAFTALSGLILGEKPPKRNTILGVLLILAGTSLCCYDNYLVRYKL</sequence>
<dbReference type="Proteomes" id="UP000007266">
    <property type="component" value="Linkage group 3"/>
</dbReference>
<evidence type="ECO:0000256" key="1">
    <source>
        <dbReference type="ARBA" id="ARBA00004141"/>
    </source>
</evidence>
<evidence type="ECO:0000313" key="7">
    <source>
        <dbReference type="EMBL" id="KYB28221.1"/>
    </source>
</evidence>
<dbReference type="Pfam" id="PF10639">
    <property type="entry name" value="TMEM234"/>
    <property type="match status" value="1"/>
</dbReference>
<keyword evidence="3 6" id="KW-0812">Transmembrane</keyword>
<name>A0A139WK53_TRICA</name>
<dbReference type="InterPro" id="IPR037185">
    <property type="entry name" value="EmrE-like"/>
</dbReference>
<evidence type="ECO:0000313" key="8">
    <source>
        <dbReference type="Proteomes" id="UP000007266"/>
    </source>
</evidence>
<evidence type="ECO:0000256" key="4">
    <source>
        <dbReference type="ARBA" id="ARBA00022989"/>
    </source>
</evidence>
<keyword evidence="5 6" id="KW-0472">Membrane</keyword>
<dbReference type="EMBL" id="KQ971335">
    <property type="protein sequence ID" value="KYB28221.1"/>
    <property type="molecule type" value="Genomic_DNA"/>
</dbReference>
<evidence type="ECO:0000256" key="3">
    <source>
        <dbReference type="ARBA" id="ARBA00022692"/>
    </source>
</evidence>
<keyword evidence="8" id="KW-1185">Reference proteome</keyword>
<organism evidence="7 8">
    <name type="scientific">Tribolium castaneum</name>
    <name type="common">Red flour beetle</name>
    <dbReference type="NCBI Taxonomy" id="7070"/>
    <lineage>
        <taxon>Eukaryota</taxon>
        <taxon>Metazoa</taxon>
        <taxon>Ecdysozoa</taxon>
        <taxon>Arthropoda</taxon>
        <taxon>Hexapoda</taxon>
        <taxon>Insecta</taxon>
        <taxon>Pterygota</taxon>
        <taxon>Neoptera</taxon>
        <taxon>Endopterygota</taxon>
        <taxon>Coleoptera</taxon>
        <taxon>Polyphaga</taxon>
        <taxon>Cucujiformia</taxon>
        <taxon>Tenebrionidae</taxon>
        <taxon>Tenebrionidae incertae sedis</taxon>
        <taxon>Tribolium</taxon>
    </lineage>
</organism>
<feature type="transmembrane region" description="Helical" evidence="6">
    <location>
        <begin position="77"/>
        <end position="97"/>
    </location>
</feature>
<dbReference type="InParanoid" id="A0A139WK53"/>